<evidence type="ECO:0000259" key="3">
    <source>
        <dbReference type="PROSITE" id="PS50048"/>
    </source>
</evidence>
<dbReference type="PROSITE" id="PS00463">
    <property type="entry name" value="ZN2_CY6_FUNGAL_1"/>
    <property type="match status" value="1"/>
</dbReference>
<dbReference type="PROSITE" id="PS50048">
    <property type="entry name" value="ZN2_CY6_FUNGAL_2"/>
    <property type="match status" value="1"/>
</dbReference>
<dbReference type="Gene3D" id="4.10.240.10">
    <property type="entry name" value="Zn(2)-C6 fungal-type DNA-binding domain"/>
    <property type="match status" value="1"/>
</dbReference>
<gene>
    <name evidence="4" type="ORF">HETSPECPRED_002803</name>
</gene>
<accession>A0A8H3F398</accession>
<dbReference type="InterPro" id="IPR036864">
    <property type="entry name" value="Zn2-C6_fun-type_DNA-bd_sf"/>
</dbReference>
<feature type="compositionally biased region" description="Polar residues" evidence="2">
    <location>
        <begin position="168"/>
        <end position="178"/>
    </location>
</feature>
<dbReference type="OrthoDB" id="2574141at2759"/>
<dbReference type="EMBL" id="CAJPDS010000017">
    <property type="protein sequence ID" value="CAF9916244.1"/>
    <property type="molecule type" value="Genomic_DNA"/>
</dbReference>
<proteinExistence type="predicted"/>
<dbReference type="InterPro" id="IPR001138">
    <property type="entry name" value="Zn2Cys6_DnaBD"/>
</dbReference>
<organism evidence="4 5">
    <name type="scientific">Heterodermia speciosa</name>
    <dbReference type="NCBI Taxonomy" id="116794"/>
    <lineage>
        <taxon>Eukaryota</taxon>
        <taxon>Fungi</taxon>
        <taxon>Dikarya</taxon>
        <taxon>Ascomycota</taxon>
        <taxon>Pezizomycotina</taxon>
        <taxon>Lecanoromycetes</taxon>
        <taxon>OSLEUM clade</taxon>
        <taxon>Lecanoromycetidae</taxon>
        <taxon>Caliciales</taxon>
        <taxon>Physciaceae</taxon>
        <taxon>Heterodermia</taxon>
    </lineage>
</organism>
<dbReference type="AlphaFoldDB" id="A0A8H3F398"/>
<dbReference type="GO" id="GO:0000981">
    <property type="term" value="F:DNA-binding transcription factor activity, RNA polymerase II-specific"/>
    <property type="evidence" value="ECO:0007669"/>
    <property type="project" value="InterPro"/>
</dbReference>
<feature type="compositionally biased region" description="Low complexity" evidence="2">
    <location>
        <begin position="144"/>
        <end position="153"/>
    </location>
</feature>
<comment type="caution">
    <text evidence="4">The sequence shown here is derived from an EMBL/GenBank/DDBJ whole genome shotgun (WGS) entry which is preliminary data.</text>
</comment>
<protein>
    <recommendedName>
        <fullName evidence="3">Zn(2)-C6 fungal-type domain-containing protein</fullName>
    </recommendedName>
</protein>
<evidence type="ECO:0000313" key="4">
    <source>
        <dbReference type="EMBL" id="CAF9916244.1"/>
    </source>
</evidence>
<dbReference type="Proteomes" id="UP000664521">
    <property type="component" value="Unassembled WGS sequence"/>
</dbReference>
<evidence type="ECO:0000256" key="2">
    <source>
        <dbReference type="SAM" id="MobiDB-lite"/>
    </source>
</evidence>
<dbReference type="SUPFAM" id="SSF57701">
    <property type="entry name" value="Zn2/Cys6 DNA-binding domain"/>
    <property type="match status" value="1"/>
</dbReference>
<dbReference type="SMART" id="SM00066">
    <property type="entry name" value="GAL4"/>
    <property type="match status" value="1"/>
</dbReference>
<keyword evidence="1" id="KW-0539">Nucleus</keyword>
<reference evidence="4" key="1">
    <citation type="submission" date="2021-03" db="EMBL/GenBank/DDBJ databases">
        <authorList>
            <person name="Tagirdzhanova G."/>
        </authorList>
    </citation>
    <scope>NUCLEOTIDE SEQUENCE</scope>
</reference>
<evidence type="ECO:0000313" key="5">
    <source>
        <dbReference type="Proteomes" id="UP000664521"/>
    </source>
</evidence>
<keyword evidence="5" id="KW-1185">Reference proteome</keyword>
<feature type="region of interest" description="Disordered" evidence="2">
    <location>
        <begin position="126"/>
        <end position="206"/>
    </location>
</feature>
<dbReference type="CDD" id="cd00067">
    <property type="entry name" value="GAL4"/>
    <property type="match status" value="1"/>
</dbReference>
<evidence type="ECO:0000256" key="1">
    <source>
        <dbReference type="ARBA" id="ARBA00023242"/>
    </source>
</evidence>
<feature type="domain" description="Zn(2)-C6 fungal-type" evidence="3">
    <location>
        <begin position="8"/>
        <end position="39"/>
    </location>
</feature>
<name>A0A8H3F398_9LECA</name>
<sequence length="385" mass="41327">MFTKVRSSCDTCHSAKVKCVKLDNQVCERCAAAQRPCRFSPAIPRQRRCSSAQDATGSLTPASIISDSWQSVYGVETPAKLNRVQGLDQAATPRTDIFWPVAFGSHMDALGPDVSPLDQYRVASEIPSSEDSDFYHRSQTLPSAQTPSPARPQTQPPPNHHGNDMHPPTTNLPSQKFSSFPPARRTSDSPYPQPPTQQPSHGHKIQPFTRTPCQCLPTLLRATLDLHTRLSSTCSLSTTLSGNSTALSTITSASSCPYACTTSFPFLSSAFALLDLVLTSYAQSLRSYINAASKSTEPQVEAAQMAVEVSIGDFSVSGKDQEFIVREIVCREVRRVEEEGLAVLGEGVEGGGGGAGAVREHLVGMRMWLSGRAWGISAGGGAGWG</sequence>
<dbReference type="GO" id="GO:0008270">
    <property type="term" value="F:zinc ion binding"/>
    <property type="evidence" value="ECO:0007669"/>
    <property type="project" value="InterPro"/>
</dbReference>